<dbReference type="OrthoDB" id="407555at2759"/>
<dbReference type="CDD" id="cd00102">
    <property type="entry name" value="IPT"/>
    <property type="match status" value="1"/>
</dbReference>
<feature type="region of interest" description="Disordered" evidence="8">
    <location>
        <begin position="561"/>
        <end position="598"/>
    </location>
</feature>
<reference evidence="10" key="1">
    <citation type="submission" date="2021-02" db="EMBL/GenBank/DDBJ databases">
        <title>First Annotated Genome of the Yellow-green Alga Tribonema minus.</title>
        <authorList>
            <person name="Mahan K.M."/>
        </authorList>
    </citation>
    <scope>NUCLEOTIDE SEQUENCE</scope>
    <source>
        <strain evidence="10">UTEX B ZZ1240</strain>
    </source>
</reference>
<comment type="caution">
    <text evidence="10">The sequence shown here is derived from an EMBL/GenBank/DDBJ whole genome shotgun (WGS) entry which is preliminary data.</text>
</comment>
<feature type="region of interest" description="Disordered" evidence="8">
    <location>
        <begin position="469"/>
        <end position="488"/>
    </location>
</feature>
<dbReference type="Gene3D" id="1.25.40.20">
    <property type="entry name" value="Ankyrin repeat-containing domain"/>
    <property type="match status" value="2"/>
</dbReference>
<keyword evidence="11" id="KW-1185">Reference proteome</keyword>
<keyword evidence="5" id="KW-0804">Transcription</keyword>
<dbReference type="SMART" id="SM00248">
    <property type="entry name" value="ANK"/>
    <property type="match status" value="4"/>
</dbReference>
<dbReference type="SUPFAM" id="SSF48403">
    <property type="entry name" value="Ankyrin repeat"/>
    <property type="match status" value="1"/>
</dbReference>
<dbReference type="Pfam" id="PF00023">
    <property type="entry name" value="Ank"/>
    <property type="match status" value="1"/>
</dbReference>
<dbReference type="PANTHER" id="PTHR23335:SF1">
    <property type="entry name" value="CALMODULIN-BINDING TRANSCRIPTION ACTIVATOR, ISOFORM F"/>
    <property type="match status" value="1"/>
</dbReference>
<accession>A0A835YS93</accession>
<name>A0A835YS93_9STRA</name>
<dbReference type="EMBL" id="JAFCMP010000514">
    <property type="protein sequence ID" value="KAG5178670.1"/>
    <property type="molecule type" value="Genomic_DNA"/>
</dbReference>
<organism evidence="10 11">
    <name type="scientific">Tribonema minus</name>
    <dbReference type="NCBI Taxonomy" id="303371"/>
    <lineage>
        <taxon>Eukaryota</taxon>
        <taxon>Sar</taxon>
        <taxon>Stramenopiles</taxon>
        <taxon>Ochrophyta</taxon>
        <taxon>PX clade</taxon>
        <taxon>Xanthophyceae</taxon>
        <taxon>Tribonematales</taxon>
        <taxon>Tribonemataceae</taxon>
        <taxon>Tribonema</taxon>
    </lineage>
</organism>
<dbReference type="InterPro" id="IPR014756">
    <property type="entry name" value="Ig_E-set"/>
</dbReference>
<keyword evidence="4" id="KW-0010">Activator</keyword>
<evidence type="ECO:0000313" key="11">
    <source>
        <dbReference type="Proteomes" id="UP000664859"/>
    </source>
</evidence>
<feature type="repeat" description="ANK" evidence="7">
    <location>
        <begin position="817"/>
        <end position="838"/>
    </location>
</feature>
<feature type="repeat" description="ANK" evidence="7">
    <location>
        <begin position="716"/>
        <end position="748"/>
    </location>
</feature>
<dbReference type="InterPro" id="IPR000048">
    <property type="entry name" value="IQ_motif_EF-hand-BS"/>
</dbReference>
<dbReference type="PANTHER" id="PTHR23335">
    <property type="entry name" value="CALMODULIN-BINDING TRANSCRIPTION ACTIVATOR CAMTA"/>
    <property type="match status" value="1"/>
</dbReference>
<evidence type="ECO:0000256" key="5">
    <source>
        <dbReference type="ARBA" id="ARBA00023163"/>
    </source>
</evidence>
<dbReference type="SMART" id="SM00015">
    <property type="entry name" value="IQ"/>
    <property type="match status" value="2"/>
</dbReference>
<dbReference type="GO" id="GO:0006357">
    <property type="term" value="P:regulation of transcription by RNA polymerase II"/>
    <property type="evidence" value="ECO:0007669"/>
    <property type="project" value="TreeGrafter"/>
</dbReference>
<gene>
    <name evidence="10" type="ORF">JKP88DRAFT_329414</name>
</gene>
<dbReference type="Proteomes" id="UP000664859">
    <property type="component" value="Unassembled WGS sequence"/>
</dbReference>
<evidence type="ECO:0000256" key="4">
    <source>
        <dbReference type="ARBA" id="ARBA00023159"/>
    </source>
</evidence>
<dbReference type="SMART" id="SM01076">
    <property type="entry name" value="CG-1"/>
    <property type="match status" value="1"/>
</dbReference>
<feature type="domain" description="CG-1" evidence="9">
    <location>
        <begin position="45"/>
        <end position="172"/>
    </location>
</feature>
<sequence>MAGGGGVPVSMPASSNTCTGWELSLGEQQQTQEGEEDTDRWRAWRACVRHVAKCRWLTLQELLVILSRYHAYGIPLVTCHARPPESGALLLCATKDVSALRQDGIEWVKRPNTKKVREDHVSLKLNGAVAVRGSYTHAVHPPTLHRRRYTLGETDAGVTLVHYLDVARAEARRAQSPHADLIAQPLTDRAWLARRCAAEEAEDLAERGALAFAHPPHGPLAAAGAYTKMGVHAEGGGWGGGEGGWYARPLAAVDGASQVLCGGGGAEGGGWLELGLGEGDPDPALMLGDGHAEAWWLKGGGAAADGGCCALSDELALSHGVDDATLSIDQTLSNVFVRAMLADEAALAAAAAEAAGEAPPPTPCSVPPLAPPSLPQILDLSPEFGWEGGGTKLLVCLSAPLPDLDGSALSVWFGEQRVGAEVLSATAVRCVAPPQPHGAPARVPVSLSAHACATSSPAAAVSDQPQLQQQPCCAQPPPQQQQQQQQAAHWFEYRRQAPPSPASLRKRGRGGDAAVCGSAQGCGGGGSDAAAAAAAQSPAARSLNGDGRWCGSAQGIGGDAAACGSSNSSGGVTAGDGGSGTHPSTPRPPTSPWALRDPRAGKIRIVERLKHASTTAMDICGGISGGGAAELAAPAAAAAAGGGGGAGGSGGLGGEELEGVLDDNALAALGDEELEVLLDRLVVRVVAQLLAANDTALELAANDTALEEELRAIDPSGYALLHHAALYGLRALVPLLLDKGAAVGARTRCGRAQTPLHLAAAAGHAESPLRLAAAAGHAETPLHLAVAAGHVEAVRAAAHARNAAMSDAAAPGRAAGHAETPLHLAAAAGHVEVAEQLLAACACALCADADGCTPAQLAARAGHAALAARLGAAAAARCCCAACAAGPHAAGAEAAAAARGAAMEECSDDDDGGGGDGSSLADSYAGSGGGGGGAGADSTTQLLHTAFSSLSLHEKCAVSLSLSSGTPTKGGRGAAAGVAAAAGGAGGEEAGRGVDGGDFSGVMSATDKGRLDAAMSMMGPEELEELEGQARKIQQNLRAWALRRNYRSMRAAARTLQLAWRERQRERTRGGGGGGGGGGDEEQDHGALSQHMAHAAGLSTAAAAALERGDVCGDGGAQWPPSTPPTPRALAQRISATTALQAAARGMLARRNFALIKRKATALLALRHSRAVRHWMERRHGSSGGGSGGGSGLIWKIEK</sequence>
<feature type="compositionally biased region" description="Low complexity" evidence="8">
    <location>
        <begin position="561"/>
        <end position="571"/>
    </location>
</feature>
<evidence type="ECO:0000256" key="8">
    <source>
        <dbReference type="SAM" id="MobiDB-lite"/>
    </source>
</evidence>
<evidence type="ECO:0000259" key="9">
    <source>
        <dbReference type="PROSITE" id="PS51437"/>
    </source>
</evidence>
<dbReference type="PROSITE" id="PS50096">
    <property type="entry name" value="IQ"/>
    <property type="match status" value="2"/>
</dbReference>
<dbReference type="GO" id="GO:0003690">
    <property type="term" value="F:double-stranded DNA binding"/>
    <property type="evidence" value="ECO:0007669"/>
    <property type="project" value="TreeGrafter"/>
</dbReference>
<feature type="region of interest" description="Disordered" evidence="8">
    <location>
        <begin position="1061"/>
        <end position="1094"/>
    </location>
</feature>
<dbReference type="InterPro" id="IPR013783">
    <property type="entry name" value="Ig-like_fold"/>
</dbReference>
<dbReference type="PROSITE" id="PS50088">
    <property type="entry name" value="ANK_REPEAT"/>
    <property type="match status" value="2"/>
</dbReference>
<evidence type="ECO:0000256" key="2">
    <source>
        <dbReference type="ARBA" id="ARBA00008267"/>
    </source>
</evidence>
<evidence type="ECO:0000313" key="10">
    <source>
        <dbReference type="EMBL" id="KAG5178670.1"/>
    </source>
</evidence>
<protein>
    <recommendedName>
        <fullName evidence="9">CG-1 domain-containing protein</fullName>
    </recommendedName>
</protein>
<dbReference type="AlphaFoldDB" id="A0A835YS93"/>
<dbReference type="InterPro" id="IPR005559">
    <property type="entry name" value="CG-1_dom"/>
</dbReference>
<evidence type="ECO:0000256" key="7">
    <source>
        <dbReference type="PROSITE-ProRule" id="PRU00023"/>
    </source>
</evidence>
<evidence type="ECO:0000256" key="6">
    <source>
        <dbReference type="ARBA" id="ARBA00023242"/>
    </source>
</evidence>
<proteinExistence type="inferred from homology"/>
<comment type="similarity">
    <text evidence="2">Belongs to the CAMTA family.</text>
</comment>
<dbReference type="SUPFAM" id="SSF81296">
    <property type="entry name" value="E set domains"/>
    <property type="match status" value="1"/>
</dbReference>
<dbReference type="Pfam" id="PF03859">
    <property type="entry name" value="CG-1"/>
    <property type="match status" value="1"/>
</dbReference>
<dbReference type="PROSITE" id="PS51437">
    <property type="entry name" value="CG_1"/>
    <property type="match status" value="1"/>
</dbReference>
<dbReference type="InterPro" id="IPR002110">
    <property type="entry name" value="Ankyrin_rpt"/>
</dbReference>
<dbReference type="Pfam" id="PF12796">
    <property type="entry name" value="Ank_2"/>
    <property type="match status" value="1"/>
</dbReference>
<comment type="subcellular location">
    <subcellularLocation>
        <location evidence="1">Nucleus</location>
    </subcellularLocation>
</comment>
<evidence type="ECO:0000256" key="1">
    <source>
        <dbReference type="ARBA" id="ARBA00004123"/>
    </source>
</evidence>
<evidence type="ECO:0000256" key="3">
    <source>
        <dbReference type="ARBA" id="ARBA00023043"/>
    </source>
</evidence>
<dbReference type="GO" id="GO:0003712">
    <property type="term" value="F:transcription coregulator activity"/>
    <property type="evidence" value="ECO:0007669"/>
    <property type="project" value="TreeGrafter"/>
</dbReference>
<dbReference type="Gene3D" id="2.60.40.10">
    <property type="entry name" value="Immunoglobulins"/>
    <property type="match status" value="1"/>
</dbReference>
<keyword evidence="3 7" id="KW-0040">ANK repeat</keyword>
<dbReference type="InterPro" id="IPR036770">
    <property type="entry name" value="Ankyrin_rpt-contain_sf"/>
</dbReference>
<keyword evidence="6" id="KW-0539">Nucleus</keyword>
<dbReference type="PROSITE" id="PS50297">
    <property type="entry name" value="ANK_REP_REGION"/>
    <property type="match status" value="2"/>
</dbReference>
<dbReference type="GO" id="GO:0005634">
    <property type="term" value="C:nucleus"/>
    <property type="evidence" value="ECO:0007669"/>
    <property type="project" value="UniProtKB-SubCell"/>
</dbReference>